<evidence type="ECO:0000313" key="1">
    <source>
        <dbReference type="EMBL" id="KAE8350637.1"/>
    </source>
</evidence>
<dbReference type="AlphaFoldDB" id="A0A5N6YYX3"/>
<gene>
    <name evidence="1" type="ORF">BDV28DRAFT_162846</name>
</gene>
<keyword evidence="1" id="KW-0808">Transferase</keyword>
<dbReference type="PANTHER" id="PTHR11183">
    <property type="entry name" value="GLYCOGENIN SUBFAMILY MEMBER"/>
    <property type="match status" value="1"/>
</dbReference>
<organism evidence="1 2">
    <name type="scientific">Aspergillus coremiiformis</name>
    <dbReference type="NCBI Taxonomy" id="138285"/>
    <lineage>
        <taxon>Eukaryota</taxon>
        <taxon>Fungi</taxon>
        <taxon>Dikarya</taxon>
        <taxon>Ascomycota</taxon>
        <taxon>Pezizomycotina</taxon>
        <taxon>Eurotiomycetes</taxon>
        <taxon>Eurotiomycetidae</taxon>
        <taxon>Eurotiales</taxon>
        <taxon>Aspergillaceae</taxon>
        <taxon>Aspergillus</taxon>
        <taxon>Aspergillus subgen. Circumdati</taxon>
    </lineage>
</organism>
<dbReference type="Gene3D" id="3.90.550.10">
    <property type="entry name" value="Spore Coat Polysaccharide Biosynthesis Protein SpsA, Chain A"/>
    <property type="match status" value="1"/>
</dbReference>
<reference evidence="2" key="1">
    <citation type="submission" date="2019-04" db="EMBL/GenBank/DDBJ databases">
        <title>Friends and foes A comparative genomics studyof 23 Aspergillus species from section Flavi.</title>
        <authorList>
            <consortium name="DOE Joint Genome Institute"/>
            <person name="Kjaerbolling I."/>
            <person name="Vesth T."/>
            <person name="Frisvad J.C."/>
            <person name="Nybo J.L."/>
            <person name="Theobald S."/>
            <person name="Kildgaard S."/>
            <person name="Isbrandt T."/>
            <person name="Kuo A."/>
            <person name="Sato A."/>
            <person name="Lyhne E.K."/>
            <person name="Kogle M.E."/>
            <person name="Wiebenga A."/>
            <person name="Kun R.S."/>
            <person name="Lubbers R.J."/>
            <person name="Makela M.R."/>
            <person name="Barry K."/>
            <person name="Chovatia M."/>
            <person name="Clum A."/>
            <person name="Daum C."/>
            <person name="Haridas S."/>
            <person name="He G."/>
            <person name="LaButti K."/>
            <person name="Lipzen A."/>
            <person name="Mondo S."/>
            <person name="Riley R."/>
            <person name="Salamov A."/>
            <person name="Simmons B.A."/>
            <person name="Magnuson J.K."/>
            <person name="Henrissat B."/>
            <person name="Mortensen U.H."/>
            <person name="Larsen T.O."/>
            <person name="Devries R.P."/>
            <person name="Grigoriev I.V."/>
            <person name="Machida M."/>
            <person name="Baker S.E."/>
            <person name="Andersen M.R."/>
        </authorList>
    </citation>
    <scope>NUCLEOTIDE SEQUENCE [LARGE SCALE GENOMIC DNA]</scope>
    <source>
        <strain evidence="2">CBS 553.77</strain>
    </source>
</reference>
<dbReference type="InterPro" id="IPR050587">
    <property type="entry name" value="GNT1/Glycosyltrans_8"/>
</dbReference>
<proteinExistence type="predicted"/>
<dbReference type="Proteomes" id="UP000327118">
    <property type="component" value="Unassembled WGS sequence"/>
</dbReference>
<accession>A0A5N6YYX3</accession>
<dbReference type="SUPFAM" id="SSF53448">
    <property type="entry name" value="Nucleotide-diphospho-sugar transferases"/>
    <property type="match status" value="1"/>
</dbReference>
<evidence type="ECO:0000313" key="2">
    <source>
        <dbReference type="Proteomes" id="UP000327118"/>
    </source>
</evidence>
<dbReference type="EMBL" id="ML739213">
    <property type="protein sequence ID" value="KAE8350637.1"/>
    <property type="molecule type" value="Genomic_DNA"/>
</dbReference>
<dbReference type="InterPro" id="IPR029044">
    <property type="entry name" value="Nucleotide-diphossugar_trans"/>
</dbReference>
<dbReference type="GO" id="GO:0016740">
    <property type="term" value="F:transferase activity"/>
    <property type="evidence" value="ECO:0007669"/>
    <property type="project" value="UniProtKB-KW"/>
</dbReference>
<protein>
    <submittedName>
        <fullName evidence="1">Nucleotide-diphospho-sugar transferase</fullName>
    </submittedName>
</protein>
<keyword evidence="2" id="KW-1185">Reference proteome</keyword>
<sequence>MQCKAVQLELLVRRRPREVIILLITVFLFLSPFSLPRTSYNAPVNTAYSNPIQSTDWSRFAYVQYATTTDYLCNSVMIFEALTRLKSKAERLLMYPAYYPVDENSIQGQLLRKARDEYGVNLMPVQLHGRETEDETWAYSYTKLLAFNQTQYDRVLSLDSDATLLQPMDELFLLPSSPVAMPRAYWFNTTDLRLSSQVMLVQPSAFEFDRIMKSVDIAGPSTYDMDIMNNLYKGNALILPHRPYDLLTGEFRREDHSLYMGNSLEQWDPSVVLEEAKYIHFSDWPILKPWFQTSEETIEAQQPTCNTNTTTGEEICRARNLWREFYSEFVKRRKV</sequence>
<name>A0A5N6YYX3_9EURO</name>
<dbReference type="OrthoDB" id="2014201at2759"/>